<evidence type="ECO:0008006" key="3">
    <source>
        <dbReference type="Google" id="ProtNLM"/>
    </source>
</evidence>
<dbReference type="SUPFAM" id="SSF53448">
    <property type="entry name" value="Nucleotide-diphospho-sugar transferases"/>
    <property type="match status" value="1"/>
</dbReference>
<comment type="caution">
    <text evidence="1">The sequence shown here is derived from an EMBL/GenBank/DDBJ whole genome shotgun (WGS) entry which is preliminary data.</text>
</comment>
<reference evidence="1 2" key="1">
    <citation type="submission" date="2007-11" db="EMBL/GenBank/DDBJ databases">
        <authorList>
            <person name="Wagner-Dobler I."/>
            <person name="Ferriera S."/>
            <person name="Johnson J."/>
            <person name="Kravitz S."/>
            <person name="Beeson K."/>
            <person name="Sutton G."/>
            <person name="Rogers Y.-H."/>
            <person name="Friedman R."/>
            <person name="Frazier M."/>
            <person name="Venter J.C."/>
        </authorList>
    </citation>
    <scope>NUCLEOTIDE SEQUENCE [LARGE SCALE GENOMIC DNA]</scope>
    <source>
        <strain evidence="1 2">HEL-45</strain>
    </source>
</reference>
<dbReference type="Pfam" id="PF13704">
    <property type="entry name" value="Glyco_tranf_2_4"/>
    <property type="match status" value="1"/>
</dbReference>
<dbReference type="Gene3D" id="3.90.550.10">
    <property type="entry name" value="Spore Coat Polysaccharide Biosynthesis Protein SpsA, Chain A"/>
    <property type="match status" value="1"/>
</dbReference>
<proteinExistence type="predicted"/>
<keyword evidence="2" id="KW-1185">Reference proteome</keyword>
<dbReference type="Proteomes" id="UP000003257">
    <property type="component" value="Unassembled WGS sequence"/>
</dbReference>
<organism evidence="1 2">
    <name type="scientific">Sulfitobacter indolifex HEL-45</name>
    <dbReference type="NCBI Taxonomy" id="391624"/>
    <lineage>
        <taxon>Bacteria</taxon>
        <taxon>Pseudomonadati</taxon>
        <taxon>Pseudomonadota</taxon>
        <taxon>Alphaproteobacteria</taxon>
        <taxon>Rhodobacterales</taxon>
        <taxon>Roseobacteraceae</taxon>
        <taxon>Sulfitobacter</taxon>
    </lineage>
</organism>
<dbReference type="InterPro" id="IPR029044">
    <property type="entry name" value="Nucleotide-diphossugar_trans"/>
</dbReference>
<evidence type="ECO:0000313" key="1">
    <source>
        <dbReference type="EMBL" id="EDQ06276.1"/>
    </source>
</evidence>
<gene>
    <name evidence="1" type="ORF">OIHEL45_05660</name>
</gene>
<dbReference type="EMBL" id="ABID01000001">
    <property type="protein sequence ID" value="EDQ06276.1"/>
    <property type="molecule type" value="Genomic_DNA"/>
</dbReference>
<sequence length="330" mass="37916">MGAFRMRWKRRRLLWRAWRARHKLTLQQDGGPQIPDQGVLAFVVLRNEAARLPYFLDHYRKMGVAHFLVVDNGSDDGSVEMLSAAPDVTLWHTRASYREARFGLDWLGWLLIRYGHGRWCLTVDADELLVYTGMKEHGLGALTRQLEQKGRRGFGALMLDIYPKGPLGAQDYAPGQDPSTVLPWFDPGPYRAQRQDPMGNLWVQGGARERVFFADRPERSPTLNKIPLIRWNRRYVYVNSTHSLLPPSLNRLYDGPGGAAPSGVLLHTKFLPEIIVKSREEKTRQQHFHTPEQFDSYYDQIGAAPDMWHDGSERYTGPERLVEIGLMRPL</sequence>
<protein>
    <recommendedName>
        <fullName evidence="3">Glycosyl transferase family 2</fullName>
    </recommendedName>
</protein>
<evidence type="ECO:0000313" key="2">
    <source>
        <dbReference type="Proteomes" id="UP000003257"/>
    </source>
</evidence>
<accession>A0ABP2DDG1</accession>
<name>A0ABP2DDG1_9RHOB</name>